<evidence type="ECO:0000256" key="1">
    <source>
        <dbReference type="ARBA" id="ARBA00022723"/>
    </source>
</evidence>
<comment type="cofactor">
    <cofactor evidence="4">
        <name>Zn(2+)</name>
        <dbReference type="ChEBI" id="CHEBI:29105"/>
    </cofactor>
</comment>
<dbReference type="GO" id="GO:0008270">
    <property type="term" value="F:zinc ion binding"/>
    <property type="evidence" value="ECO:0007669"/>
    <property type="project" value="InterPro"/>
</dbReference>
<evidence type="ECO:0000313" key="6">
    <source>
        <dbReference type="EMBL" id="QDV74902.1"/>
    </source>
</evidence>
<dbReference type="SMART" id="SM00829">
    <property type="entry name" value="PKS_ER"/>
    <property type="match status" value="1"/>
</dbReference>
<keyword evidence="7" id="KW-1185">Reference proteome</keyword>
<evidence type="ECO:0000256" key="4">
    <source>
        <dbReference type="RuleBase" id="RU361277"/>
    </source>
</evidence>
<comment type="similarity">
    <text evidence="4">Belongs to the zinc-containing alcohol dehydrogenase family.</text>
</comment>
<dbReference type="GO" id="GO:0003939">
    <property type="term" value="F:L-iditol 2-dehydrogenase (NAD+) activity"/>
    <property type="evidence" value="ECO:0007669"/>
    <property type="project" value="UniProtKB-EC"/>
</dbReference>
<keyword evidence="2 4" id="KW-0862">Zinc</keyword>
<dbReference type="InterPro" id="IPR013149">
    <property type="entry name" value="ADH-like_C"/>
</dbReference>
<evidence type="ECO:0000256" key="3">
    <source>
        <dbReference type="ARBA" id="ARBA00023002"/>
    </source>
</evidence>
<evidence type="ECO:0000259" key="5">
    <source>
        <dbReference type="SMART" id="SM00829"/>
    </source>
</evidence>
<organism evidence="6 7">
    <name type="scientific">Botrimarina mediterranea</name>
    <dbReference type="NCBI Taxonomy" id="2528022"/>
    <lineage>
        <taxon>Bacteria</taxon>
        <taxon>Pseudomonadati</taxon>
        <taxon>Planctomycetota</taxon>
        <taxon>Planctomycetia</taxon>
        <taxon>Pirellulales</taxon>
        <taxon>Lacipirellulaceae</taxon>
        <taxon>Botrimarina</taxon>
    </lineage>
</organism>
<dbReference type="InterPro" id="IPR020843">
    <property type="entry name" value="ER"/>
</dbReference>
<keyword evidence="3 6" id="KW-0560">Oxidoreductase</keyword>
<evidence type="ECO:0000313" key="7">
    <source>
        <dbReference type="Proteomes" id="UP000316426"/>
    </source>
</evidence>
<dbReference type="Pfam" id="PF00107">
    <property type="entry name" value="ADH_zinc_N"/>
    <property type="match status" value="1"/>
</dbReference>
<accession>A0A518KAT5</accession>
<keyword evidence="1 4" id="KW-0479">Metal-binding</keyword>
<reference evidence="6 7" key="1">
    <citation type="submission" date="2019-02" db="EMBL/GenBank/DDBJ databases">
        <title>Deep-cultivation of Planctomycetes and their phenomic and genomic characterization uncovers novel biology.</title>
        <authorList>
            <person name="Wiegand S."/>
            <person name="Jogler M."/>
            <person name="Boedeker C."/>
            <person name="Pinto D."/>
            <person name="Vollmers J."/>
            <person name="Rivas-Marin E."/>
            <person name="Kohn T."/>
            <person name="Peeters S.H."/>
            <person name="Heuer A."/>
            <person name="Rast P."/>
            <person name="Oberbeckmann S."/>
            <person name="Bunk B."/>
            <person name="Jeske O."/>
            <person name="Meyerdierks A."/>
            <person name="Storesund J.E."/>
            <person name="Kallscheuer N."/>
            <person name="Luecker S."/>
            <person name="Lage O.M."/>
            <person name="Pohl T."/>
            <person name="Merkel B.J."/>
            <person name="Hornburger P."/>
            <person name="Mueller R.-W."/>
            <person name="Bruemmer F."/>
            <person name="Labrenz M."/>
            <person name="Spormann A.M."/>
            <person name="Op den Camp H."/>
            <person name="Overmann J."/>
            <person name="Amann R."/>
            <person name="Jetten M.S.M."/>
            <person name="Mascher T."/>
            <person name="Medema M.H."/>
            <person name="Devos D.P."/>
            <person name="Kaster A.-K."/>
            <person name="Ovreas L."/>
            <person name="Rohde M."/>
            <person name="Galperin M.Y."/>
            <person name="Jogler C."/>
        </authorList>
    </citation>
    <scope>NUCLEOTIDE SEQUENCE [LARGE SCALE GENOMIC DNA]</scope>
    <source>
        <strain evidence="6 7">Spa11</strain>
    </source>
</reference>
<dbReference type="SUPFAM" id="SSF50129">
    <property type="entry name" value="GroES-like"/>
    <property type="match status" value="1"/>
</dbReference>
<dbReference type="InterPro" id="IPR013154">
    <property type="entry name" value="ADH-like_N"/>
</dbReference>
<evidence type="ECO:0000256" key="2">
    <source>
        <dbReference type="ARBA" id="ARBA00022833"/>
    </source>
</evidence>
<name>A0A518KAT5_9BACT</name>
<gene>
    <name evidence="6" type="primary">gutB</name>
    <name evidence="6" type="ORF">Spa11_31110</name>
</gene>
<dbReference type="EMBL" id="CP036349">
    <property type="protein sequence ID" value="QDV74902.1"/>
    <property type="molecule type" value="Genomic_DNA"/>
</dbReference>
<proteinExistence type="inferred from homology"/>
<feature type="domain" description="Enoyl reductase (ER)" evidence="5">
    <location>
        <begin position="7"/>
        <end position="341"/>
    </location>
</feature>
<dbReference type="PANTHER" id="PTHR43401">
    <property type="entry name" value="L-THREONINE 3-DEHYDROGENASE"/>
    <property type="match status" value="1"/>
</dbReference>
<dbReference type="Gene3D" id="3.40.50.720">
    <property type="entry name" value="NAD(P)-binding Rossmann-like Domain"/>
    <property type="match status" value="1"/>
</dbReference>
<protein>
    <submittedName>
        <fullName evidence="6">Sorbitol dehydrogenase</fullName>
        <ecNumber evidence="6">1.1.1.14</ecNumber>
    </submittedName>
</protein>
<dbReference type="InterPro" id="IPR036291">
    <property type="entry name" value="NAD(P)-bd_dom_sf"/>
</dbReference>
<dbReference type="InterPro" id="IPR011032">
    <property type="entry name" value="GroES-like_sf"/>
</dbReference>
<dbReference type="Pfam" id="PF08240">
    <property type="entry name" value="ADH_N"/>
    <property type="match status" value="1"/>
</dbReference>
<sequence>MKALLLTDAKRLEYVDFSEPPIAADEVLVRVAACGVCGSDVHGYDGSTGRRIPPIVMGHEAAGVITQIGAAVEGLAIGERVTFDSTIYCGKCDYCRVGKINLCDNRQVMGVSCGDYRRHGAFAEYVAVPSHIVYRLPDTLPMEHAAMIEAVSVAVHAVRRSGAGRGDTAVVVGAGMIGLLVIQALRAYGAERVIAVDVDDDRLRVAHQLGASDTVHPDRQDPIAHIRELTGGRGAAASFEVVGATAPLRTAVECVAKGGSVTLVGNVSPRVEAPLQSIVTRELTLYGSCASQGEYPECIELMAAGKIDVAPLLSARAPLAEGPRWFERLYAREAGLMKVVLEP</sequence>
<dbReference type="InterPro" id="IPR050129">
    <property type="entry name" value="Zn_alcohol_dh"/>
</dbReference>
<dbReference type="EC" id="1.1.1.14" evidence="6"/>
<dbReference type="InterPro" id="IPR002328">
    <property type="entry name" value="ADH_Zn_CS"/>
</dbReference>
<dbReference type="SUPFAM" id="SSF51735">
    <property type="entry name" value="NAD(P)-binding Rossmann-fold domains"/>
    <property type="match status" value="1"/>
</dbReference>
<dbReference type="Gene3D" id="3.90.180.10">
    <property type="entry name" value="Medium-chain alcohol dehydrogenases, catalytic domain"/>
    <property type="match status" value="1"/>
</dbReference>
<dbReference type="AlphaFoldDB" id="A0A518KAT5"/>
<dbReference type="CDD" id="cd08236">
    <property type="entry name" value="sugar_DH"/>
    <property type="match status" value="1"/>
</dbReference>
<dbReference type="KEGG" id="bmei:Spa11_31110"/>
<dbReference type="RefSeq" id="WP_145113715.1">
    <property type="nucleotide sequence ID" value="NZ_CP036349.1"/>
</dbReference>
<dbReference type="Proteomes" id="UP000316426">
    <property type="component" value="Chromosome"/>
</dbReference>
<dbReference type="PANTHER" id="PTHR43401:SF2">
    <property type="entry name" value="L-THREONINE 3-DEHYDROGENASE"/>
    <property type="match status" value="1"/>
</dbReference>
<dbReference type="PROSITE" id="PS00059">
    <property type="entry name" value="ADH_ZINC"/>
    <property type="match status" value="1"/>
</dbReference>